<evidence type="ECO:0000256" key="9">
    <source>
        <dbReference type="ARBA" id="ARBA00023034"/>
    </source>
</evidence>
<keyword evidence="9 12" id="KW-0333">Golgi apparatus</keyword>
<keyword evidence="16" id="KW-1185">Reference proteome</keyword>
<evidence type="ECO:0000313" key="15">
    <source>
        <dbReference type="EMBL" id="CAH0725112.1"/>
    </source>
</evidence>
<feature type="domain" description="Fucosyltransferase C-terminal" evidence="13">
    <location>
        <begin position="203"/>
        <end position="374"/>
    </location>
</feature>
<comment type="caution">
    <text evidence="12">Lacks conserved residue(s) required for the propagation of feature annotation.</text>
</comment>
<proteinExistence type="inferred from homology"/>
<evidence type="ECO:0000256" key="8">
    <source>
        <dbReference type="ARBA" id="ARBA00022989"/>
    </source>
</evidence>
<keyword evidence="11" id="KW-0325">Glycoprotein</keyword>
<dbReference type="PANTHER" id="PTHR48438:SF1">
    <property type="entry name" value="ALPHA-(1,3)-FUCOSYLTRANSFERASE C-RELATED"/>
    <property type="match status" value="1"/>
</dbReference>
<evidence type="ECO:0000256" key="11">
    <source>
        <dbReference type="ARBA" id="ARBA00023180"/>
    </source>
</evidence>
<dbReference type="Gene3D" id="3.40.50.11660">
    <property type="entry name" value="Glycosyl transferase family 10, C-terminal domain"/>
    <property type="match status" value="2"/>
</dbReference>
<keyword evidence="6 12" id="KW-0812">Transmembrane</keyword>
<reference evidence="15" key="1">
    <citation type="submission" date="2021-12" db="EMBL/GenBank/DDBJ databases">
        <authorList>
            <person name="Martin H S."/>
        </authorList>
    </citation>
    <scope>NUCLEOTIDE SEQUENCE</scope>
</reference>
<accession>A0A8J9W3I8</accession>
<feature type="domain" description="Fucosyltransferase N-terminal" evidence="14">
    <location>
        <begin position="416"/>
        <end position="531"/>
    </location>
</feature>
<dbReference type="EMBL" id="OV170225">
    <property type="protein sequence ID" value="CAH0725112.1"/>
    <property type="molecule type" value="Genomic_DNA"/>
</dbReference>
<feature type="transmembrane region" description="Helical" evidence="12">
    <location>
        <begin position="391"/>
        <end position="409"/>
    </location>
</feature>
<evidence type="ECO:0000259" key="13">
    <source>
        <dbReference type="Pfam" id="PF00852"/>
    </source>
</evidence>
<dbReference type="Pfam" id="PF17039">
    <property type="entry name" value="Glyco_tran_10_N"/>
    <property type="match status" value="2"/>
</dbReference>
<dbReference type="InterPro" id="IPR001503">
    <property type="entry name" value="Glyco_trans_10"/>
</dbReference>
<comment type="pathway">
    <text evidence="2">Protein modification; protein glycosylation.</text>
</comment>
<protein>
    <recommendedName>
        <fullName evidence="12">Fucosyltransferase</fullName>
        <ecNumber evidence="12">2.4.1.-</ecNumber>
    </recommendedName>
</protein>
<evidence type="ECO:0000313" key="16">
    <source>
        <dbReference type="Proteomes" id="UP000838878"/>
    </source>
</evidence>
<evidence type="ECO:0000259" key="14">
    <source>
        <dbReference type="Pfam" id="PF17039"/>
    </source>
</evidence>
<dbReference type="InterPro" id="IPR038577">
    <property type="entry name" value="GT10-like_C_sf"/>
</dbReference>
<keyword evidence="7" id="KW-0735">Signal-anchor</keyword>
<dbReference type="GO" id="GO:0032580">
    <property type="term" value="C:Golgi cisterna membrane"/>
    <property type="evidence" value="ECO:0007669"/>
    <property type="project" value="UniProtKB-SubCell"/>
</dbReference>
<feature type="transmembrane region" description="Helical" evidence="12">
    <location>
        <begin position="15"/>
        <end position="34"/>
    </location>
</feature>
<keyword evidence="5 12" id="KW-0808">Transferase</keyword>
<feature type="domain" description="Fucosyltransferase N-terminal" evidence="14">
    <location>
        <begin position="53"/>
        <end position="168"/>
    </location>
</feature>
<feature type="non-terminal residue" evidence="15">
    <location>
        <position position="757"/>
    </location>
</feature>
<dbReference type="GO" id="GO:0008417">
    <property type="term" value="F:fucosyltransferase activity"/>
    <property type="evidence" value="ECO:0007669"/>
    <property type="project" value="InterPro"/>
</dbReference>
<evidence type="ECO:0000256" key="5">
    <source>
        <dbReference type="ARBA" id="ARBA00022679"/>
    </source>
</evidence>
<comment type="subcellular location">
    <subcellularLocation>
        <location evidence="1 12">Golgi apparatus</location>
        <location evidence="1 12">Golgi stack membrane</location>
        <topology evidence="1 12">Single-pass type II membrane protein</topology>
    </subcellularLocation>
</comment>
<sequence>MHMLLNSTYLGSKRACLHMLFVLSFGVTFFYTYFKLQEVRRNGNDFIYVKQKDKRYILQWELKRHSPFESMAVGNLAFVKNKCAYTNCYVTNDTSFLDESEFDAIVFNGREVQDLRYNQLPKRRSPKQKYIFGAMESADIYPVCDKIFDGFFNWTWTYKIDSDFRWGYITIYDLDGNVVGPAVSIEWPRELEPVGEDIINKVSNKSKAAAWFVSNCFTKSGREKFVEKVQKELETYGWKVDIYGNCGPLDCPRSISHTCYNLIEKDYYFYFAFENSFSEDYVTEKLMIPLNYYSVPVVYGFANYSRFLPPGSYLDAKKLGPKKLAHLMNEIISNKSLYHDFFRWKNHFKYKLTSFNEDICKLCEMINNEENMAEVTVWNDFRRWWNGARRARIIMFVAIVFGISLYYTYNYDRKQRDKLILKWELNPCSPFEFLEVGNLAFLKNKCEYKNCFVTKYRAFFDESKFDAIIFNGKEVYNFQYNQLPKRRSPKQKYIFAAMESADNYPVCNELFDGYFNWTWTYKIDSDFRWGYITIYDLDGNVVGPAVSIEWPRELEPVGEDIINRVSNKSKAAAWFVSNCFTKSGREKFVEKVQKELETYGWKVDIYGNCGPLDCPKSISHICFDLIQNDYYFYFSLENSFSEDYVSEKLLTALNYYTVPIVYGSANYSRFLPPGSYVDGRDLGPKKLAQRMSEIISNKSSYHDFFRWRNHYKYKETSSTEDICKLCEMMNNEEKMAEVTVWNDFRRWWNGARYKENC</sequence>
<keyword evidence="4 12" id="KW-0328">Glycosyltransferase</keyword>
<dbReference type="AlphaFoldDB" id="A0A8J9W3I8"/>
<dbReference type="PANTHER" id="PTHR48438">
    <property type="entry name" value="ALPHA-(1,3)-FUCOSYLTRANSFERASE C-RELATED"/>
    <property type="match status" value="1"/>
</dbReference>
<dbReference type="UniPathway" id="UPA00378"/>
<dbReference type="Pfam" id="PF00852">
    <property type="entry name" value="Glyco_transf_10"/>
    <property type="match status" value="2"/>
</dbReference>
<dbReference type="Proteomes" id="UP000838878">
    <property type="component" value="Chromosome 5"/>
</dbReference>
<keyword evidence="10 12" id="KW-0472">Membrane</keyword>
<name>A0A8J9W3I8_9NEOP</name>
<organism evidence="15 16">
    <name type="scientific">Brenthis ino</name>
    <name type="common">lesser marbled fritillary</name>
    <dbReference type="NCBI Taxonomy" id="405034"/>
    <lineage>
        <taxon>Eukaryota</taxon>
        <taxon>Metazoa</taxon>
        <taxon>Ecdysozoa</taxon>
        <taxon>Arthropoda</taxon>
        <taxon>Hexapoda</taxon>
        <taxon>Insecta</taxon>
        <taxon>Pterygota</taxon>
        <taxon>Neoptera</taxon>
        <taxon>Endopterygota</taxon>
        <taxon>Lepidoptera</taxon>
        <taxon>Glossata</taxon>
        <taxon>Ditrysia</taxon>
        <taxon>Papilionoidea</taxon>
        <taxon>Nymphalidae</taxon>
        <taxon>Heliconiinae</taxon>
        <taxon>Argynnini</taxon>
        <taxon>Brenthis</taxon>
    </lineage>
</organism>
<evidence type="ECO:0000256" key="1">
    <source>
        <dbReference type="ARBA" id="ARBA00004447"/>
    </source>
</evidence>
<evidence type="ECO:0000256" key="6">
    <source>
        <dbReference type="ARBA" id="ARBA00022692"/>
    </source>
</evidence>
<evidence type="ECO:0000256" key="3">
    <source>
        <dbReference type="ARBA" id="ARBA00008919"/>
    </source>
</evidence>
<gene>
    <name evidence="15" type="ORF">BINO364_LOCUS10728</name>
</gene>
<evidence type="ECO:0000256" key="12">
    <source>
        <dbReference type="RuleBase" id="RU003832"/>
    </source>
</evidence>
<evidence type="ECO:0000256" key="2">
    <source>
        <dbReference type="ARBA" id="ARBA00004922"/>
    </source>
</evidence>
<dbReference type="OrthoDB" id="6887325at2759"/>
<dbReference type="EC" id="2.4.1.-" evidence="12"/>
<evidence type="ECO:0000256" key="4">
    <source>
        <dbReference type="ARBA" id="ARBA00022676"/>
    </source>
</evidence>
<dbReference type="InterPro" id="IPR031481">
    <property type="entry name" value="Glyco_tran_10_N"/>
</dbReference>
<evidence type="ECO:0000256" key="10">
    <source>
        <dbReference type="ARBA" id="ARBA00023136"/>
    </source>
</evidence>
<keyword evidence="8 12" id="KW-1133">Transmembrane helix</keyword>
<feature type="domain" description="Fucosyltransferase C-terminal" evidence="13">
    <location>
        <begin position="566"/>
        <end position="737"/>
    </location>
</feature>
<dbReference type="InterPro" id="IPR055270">
    <property type="entry name" value="Glyco_tran_10_C"/>
</dbReference>
<dbReference type="SUPFAM" id="SSF53756">
    <property type="entry name" value="UDP-Glycosyltransferase/glycogen phosphorylase"/>
    <property type="match status" value="2"/>
</dbReference>
<comment type="similarity">
    <text evidence="3 12">Belongs to the glycosyltransferase 10 family.</text>
</comment>
<evidence type="ECO:0000256" key="7">
    <source>
        <dbReference type="ARBA" id="ARBA00022968"/>
    </source>
</evidence>